<reference evidence="5" key="1">
    <citation type="submission" date="2025-08" db="UniProtKB">
        <authorList>
            <consortium name="RefSeq"/>
        </authorList>
    </citation>
    <scope>IDENTIFICATION</scope>
    <source>
        <strain evidence="5">15085-1641.00</strain>
        <tissue evidence="5">Whole body</tissue>
    </source>
</reference>
<dbReference type="InterPro" id="IPR002110">
    <property type="entry name" value="Ankyrin_rpt"/>
</dbReference>
<keyword evidence="2" id="KW-0040">ANK repeat</keyword>
<dbReference type="RefSeq" id="XP_023165456.1">
    <property type="nucleotide sequence ID" value="XM_023309688.2"/>
</dbReference>
<dbReference type="GO" id="GO:0071356">
    <property type="term" value="P:cellular response to tumor necrosis factor"/>
    <property type="evidence" value="ECO:0007669"/>
    <property type="project" value="TreeGrafter"/>
</dbReference>
<accession>A0A6J1LPC8</accession>
<dbReference type="Proteomes" id="UP000504633">
    <property type="component" value="Unplaced"/>
</dbReference>
<dbReference type="Pfam" id="PF12796">
    <property type="entry name" value="Ank_2"/>
    <property type="match status" value="1"/>
</dbReference>
<feature type="region of interest" description="Disordered" evidence="3">
    <location>
        <begin position="149"/>
        <end position="177"/>
    </location>
</feature>
<dbReference type="PANTHER" id="PTHR46680">
    <property type="entry name" value="NF-KAPPA-B INHIBITOR ALPHA"/>
    <property type="match status" value="1"/>
</dbReference>
<proteinExistence type="predicted"/>
<dbReference type="KEGG" id="dhe:111595798"/>
<keyword evidence="4" id="KW-1185">Reference proteome</keyword>
<sequence length="561" mass="63880">MKKVLLTKSLHKCVTTTDVIKKPQNLATAPTINSTNVRIMHMQTNVITNTYMQRKSFQSIYEEIFKLLMRLPDKALQQRVIDAINGRTDKSPILNPNQCKQCSIKEQQKTISPKVNASTQTEILETKETTSGETNLNECDKQIQPEKLLKNEDNLSKTETPTTAKVPRKRGRKRNTCVPQVVKRSAAQMALQEREEKQLTPLPVPKKKKLETTVPSSSDSHLPVKSPLQRRDSFLSNLSLNLNDLDVNILDLANGLDDYVNNDIKRTIYKTMEDEFCKADLMSDKGLLPIHDAILLGDVQRVQRQAYVWSKLKGNVDFNELVSVDGEDCLQLALTNDSDAEIVKVVLNAGVLPNHIYEDSNTALHIAIINNVQLESLRQLMLRIDLNLLLQRNDDGYTAFHIAVRHNRYKMAEIICDAIDQRQLGEPVYKRASNETHETHSDNNSKGTDVKDEKQFAKFYEHACDRLDNNKDKLLTHQLKRKIINASEARAGNVSLFYAIEGELEHFCYFLLAHLTNPDEENLSGHSPKSYHYEFARVLRINLKVSRIMDKVIGILNATSR</sequence>
<dbReference type="OrthoDB" id="10254947at2759"/>
<name>A0A6J1LPC8_DROHY</name>
<keyword evidence="1" id="KW-0677">Repeat</keyword>
<feature type="region of interest" description="Disordered" evidence="3">
    <location>
        <begin position="193"/>
        <end position="226"/>
    </location>
</feature>
<evidence type="ECO:0000256" key="1">
    <source>
        <dbReference type="ARBA" id="ARBA00022737"/>
    </source>
</evidence>
<gene>
    <name evidence="5" type="primary">LOC111595798</name>
</gene>
<dbReference type="PANTHER" id="PTHR46680:SF3">
    <property type="entry name" value="NF-KAPPA-B INHIBITOR CACTUS"/>
    <property type="match status" value="1"/>
</dbReference>
<dbReference type="AlphaFoldDB" id="A0A6J1LPC8"/>
<feature type="compositionally biased region" description="Basic residues" evidence="3">
    <location>
        <begin position="166"/>
        <end position="175"/>
    </location>
</feature>
<dbReference type="InterPro" id="IPR036770">
    <property type="entry name" value="Ankyrin_rpt-contain_sf"/>
</dbReference>
<evidence type="ECO:0000313" key="4">
    <source>
        <dbReference type="Proteomes" id="UP000504633"/>
    </source>
</evidence>
<evidence type="ECO:0000256" key="2">
    <source>
        <dbReference type="ARBA" id="ARBA00023043"/>
    </source>
</evidence>
<organism evidence="4 5">
    <name type="scientific">Drosophila hydei</name>
    <name type="common">Fruit fly</name>
    <dbReference type="NCBI Taxonomy" id="7224"/>
    <lineage>
        <taxon>Eukaryota</taxon>
        <taxon>Metazoa</taxon>
        <taxon>Ecdysozoa</taxon>
        <taxon>Arthropoda</taxon>
        <taxon>Hexapoda</taxon>
        <taxon>Insecta</taxon>
        <taxon>Pterygota</taxon>
        <taxon>Neoptera</taxon>
        <taxon>Endopterygota</taxon>
        <taxon>Diptera</taxon>
        <taxon>Brachycera</taxon>
        <taxon>Muscomorpha</taxon>
        <taxon>Ephydroidea</taxon>
        <taxon>Drosophilidae</taxon>
        <taxon>Drosophila</taxon>
    </lineage>
</organism>
<dbReference type="InterPro" id="IPR051070">
    <property type="entry name" value="NF-kappa-B_inhibitor"/>
</dbReference>
<dbReference type="SMART" id="SM00248">
    <property type="entry name" value="ANK"/>
    <property type="match status" value="4"/>
</dbReference>
<dbReference type="GeneID" id="111595798"/>
<protein>
    <submittedName>
        <fullName evidence="5">Uncharacterized protein LOC111595798</fullName>
    </submittedName>
</protein>
<dbReference type="SUPFAM" id="SSF48403">
    <property type="entry name" value="Ankyrin repeat"/>
    <property type="match status" value="1"/>
</dbReference>
<evidence type="ECO:0000256" key="3">
    <source>
        <dbReference type="SAM" id="MobiDB-lite"/>
    </source>
</evidence>
<dbReference type="OMA" id="KRNTCVP"/>
<dbReference type="Gene3D" id="1.25.40.20">
    <property type="entry name" value="Ankyrin repeat-containing domain"/>
    <property type="match status" value="1"/>
</dbReference>
<evidence type="ECO:0000313" key="5">
    <source>
        <dbReference type="RefSeq" id="XP_023165456.1"/>
    </source>
</evidence>
<dbReference type="GO" id="GO:0005829">
    <property type="term" value="C:cytosol"/>
    <property type="evidence" value="ECO:0007669"/>
    <property type="project" value="TreeGrafter"/>
</dbReference>
<dbReference type="GO" id="GO:0051059">
    <property type="term" value="F:NF-kappaB binding"/>
    <property type="evidence" value="ECO:0007669"/>
    <property type="project" value="TreeGrafter"/>
</dbReference>